<name>A0ABX7M8J1_9RHOO</name>
<dbReference type="EMBL" id="CP071060">
    <property type="protein sequence ID" value="QSI78045.1"/>
    <property type="molecule type" value="Genomic_DNA"/>
</dbReference>
<gene>
    <name evidence="1" type="ORF">JY500_05215</name>
</gene>
<evidence type="ECO:0000313" key="2">
    <source>
        <dbReference type="Proteomes" id="UP000663570"/>
    </source>
</evidence>
<evidence type="ECO:0008006" key="3">
    <source>
        <dbReference type="Google" id="ProtNLM"/>
    </source>
</evidence>
<reference evidence="1 2" key="1">
    <citation type="submission" date="2021-02" db="EMBL/GenBank/DDBJ databases">
        <title>Niveibacterium changnyeongensis HC41.</title>
        <authorList>
            <person name="Kang M."/>
        </authorList>
    </citation>
    <scope>NUCLEOTIDE SEQUENCE [LARGE SCALE GENOMIC DNA]</scope>
    <source>
        <strain evidence="1 2">HC41</strain>
    </source>
</reference>
<proteinExistence type="predicted"/>
<accession>A0ABX7M8J1</accession>
<organism evidence="1 2">
    <name type="scientific">Niveibacterium microcysteis</name>
    <dbReference type="NCBI Taxonomy" id="2811415"/>
    <lineage>
        <taxon>Bacteria</taxon>
        <taxon>Pseudomonadati</taxon>
        <taxon>Pseudomonadota</taxon>
        <taxon>Betaproteobacteria</taxon>
        <taxon>Rhodocyclales</taxon>
        <taxon>Rhodocyclaceae</taxon>
        <taxon>Niveibacterium</taxon>
    </lineage>
</organism>
<sequence length="269" mass="29764">MPNVTLTDALRREYDTLFNSVIIRPERAGEVEASVRRINGDRDRHTAVAEATGIPWGFIAVVHNMEASGRFDRHLHNGDPLTARTVQVPAGRPKTGQAPFTWEESAIDALTLKGLGASTDWSLAGTLYQLERYNGWGYRLSHPHVLSPYLWCYSQHYSSGKYVADGTWSDTAVSRQCGAAVLLRRMAESGLVDFHDQPAPAADAEPLIVRYTTEKPTDPAELKRAEALQQWLNTFPGVFVKVDGEAGKRTSEAYKKVTGHYLPGDPRGT</sequence>
<evidence type="ECO:0000313" key="1">
    <source>
        <dbReference type="EMBL" id="QSI78045.1"/>
    </source>
</evidence>
<protein>
    <recommendedName>
        <fullName evidence="3">Lysozyme family protein</fullName>
    </recommendedName>
</protein>
<keyword evidence="2" id="KW-1185">Reference proteome</keyword>
<dbReference type="Proteomes" id="UP000663570">
    <property type="component" value="Chromosome"/>
</dbReference>
<dbReference type="RefSeq" id="WP_206255309.1">
    <property type="nucleotide sequence ID" value="NZ_CP071060.1"/>
</dbReference>